<reference evidence="2" key="2">
    <citation type="submission" date="2021-04" db="EMBL/GenBank/DDBJ databases">
        <authorList>
            <person name="Gilroy R."/>
        </authorList>
    </citation>
    <scope>NUCLEOTIDE SEQUENCE</scope>
    <source>
        <strain evidence="2">CHK188-5543</strain>
    </source>
</reference>
<evidence type="ECO:0000313" key="3">
    <source>
        <dbReference type="Proteomes" id="UP000886800"/>
    </source>
</evidence>
<sequence length="241" mass="26791">MNVGILNPNAFIPLEKMCITNQATKKKIYVMYNPESYVQERGTKYSESPGLASNMPSIQFVHGMSETLHMELFFDTYSATAAVGGSAMDILTLAATGLGPAPLKLDVRDYTSQIYDLMIIDSSTHVPPLLKIEWSSLQFEGHLVNCSQKFTMFNQLGTPVRATLDVTFKQYMKPSKIAKMKPNESPDTEKYRTVSQGDALWSFSSREYGQCSQWRVIAAANGIANPRMLNTGDVIKLPALK</sequence>
<reference evidence="2" key="1">
    <citation type="journal article" date="2021" name="PeerJ">
        <title>Extensive microbial diversity within the chicken gut microbiome revealed by metagenomics and culture.</title>
        <authorList>
            <person name="Gilroy R."/>
            <person name="Ravi A."/>
            <person name="Getino M."/>
            <person name="Pursley I."/>
            <person name="Horton D.L."/>
            <person name="Alikhan N.F."/>
            <person name="Baker D."/>
            <person name="Gharbi K."/>
            <person name="Hall N."/>
            <person name="Watson M."/>
            <person name="Adriaenssens E.M."/>
            <person name="Foster-Nyarko E."/>
            <person name="Jarju S."/>
            <person name="Secka A."/>
            <person name="Antonio M."/>
            <person name="Oren A."/>
            <person name="Chaudhuri R.R."/>
            <person name="La Ragione R."/>
            <person name="Hildebrand F."/>
            <person name="Pallen M.J."/>
        </authorList>
    </citation>
    <scope>NUCLEOTIDE SEQUENCE</scope>
    <source>
        <strain evidence="2">CHK188-5543</strain>
    </source>
</reference>
<dbReference type="Gene3D" id="3.10.350.10">
    <property type="entry name" value="LysM domain"/>
    <property type="match status" value="1"/>
</dbReference>
<dbReference type="PROSITE" id="PS51782">
    <property type="entry name" value="LYSM"/>
    <property type="match status" value="1"/>
</dbReference>
<dbReference type="EMBL" id="DXES01000189">
    <property type="protein sequence ID" value="HIX66363.1"/>
    <property type="molecule type" value="Genomic_DNA"/>
</dbReference>
<proteinExistence type="predicted"/>
<gene>
    <name evidence="2" type="ORF">H9736_08960</name>
</gene>
<dbReference type="CDD" id="cd00118">
    <property type="entry name" value="LysM"/>
    <property type="match status" value="1"/>
</dbReference>
<dbReference type="Pfam" id="PF19266">
    <property type="entry name" value="CIS_tube"/>
    <property type="match status" value="1"/>
</dbReference>
<comment type="caution">
    <text evidence="2">The sequence shown here is derived from an EMBL/GenBank/DDBJ whole genome shotgun (WGS) entry which is preliminary data.</text>
</comment>
<name>A0A9D1WSM3_9FIRM</name>
<dbReference type="InterPro" id="IPR045361">
    <property type="entry name" value="CIS_tube_prot_N"/>
</dbReference>
<feature type="domain" description="LysM" evidence="1">
    <location>
        <begin position="190"/>
        <end position="237"/>
    </location>
</feature>
<accession>A0A9D1WSM3</accession>
<dbReference type="InterPro" id="IPR018392">
    <property type="entry name" value="LysM"/>
</dbReference>
<dbReference type="Proteomes" id="UP000886800">
    <property type="component" value="Unassembled WGS sequence"/>
</dbReference>
<protein>
    <submittedName>
        <fullName evidence="2">LysM peptidoglycan-binding domain-containing protein</fullName>
    </submittedName>
</protein>
<organism evidence="2 3">
    <name type="scientific">Candidatus Anaerotruncus excrementipullorum</name>
    <dbReference type="NCBI Taxonomy" id="2838465"/>
    <lineage>
        <taxon>Bacteria</taxon>
        <taxon>Bacillati</taxon>
        <taxon>Bacillota</taxon>
        <taxon>Clostridia</taxon>
        <taxon>Eubacteriales</taxon>
        <taxon>Oscillospiraceae</taxon>
        <taxon>Anaerotruncus</taxon>
    </lineage>
</organism>
<dbReference type="InterPro" id="IPR036779">
    <property type="entry name" value="LysM_dom_sf"/>
</dbReference>
<evidence type="ECO:0000313" key="2">
    <source>
        <dbReference type="EMBL" id="HIX66363.1"/>
    </source>
</evidence>
<evidence type="ECO:0000259" key="1">
    <source>
        <dbReference type="PROSITE" id="PS51782"/>
    </source>
</evidence>
<dbReference type="AlphaFoldDB" id="A0A9D1WSM3"/>